<gene>
    <name evidence="1" type="ORF">IWQ57_005254</name>
</gene>
<evidence type="ECO:0000313" key="1">
    <source>
        <dbReference type="EMBL" id="KAJ2764209.1"/>
    </source>
</evidence>
<reference evidence="1" key="1">
    <citation type="submission" date="2022-07" db="EMBL/GenBank/DDBJ databases">
        <title>Phylogenomic reconstructions and comparative analyses of Kickxellomycotina fungi.</title>
        <authorList>
            <person name="Reynolds N.K."/>
            <person name="Stajich J.E."/>
            <person name="Barry K."/>
            <person name="Grigoriev I.V."/>
            <person name="Crous P."/>
            <person name="Smith M.E."/>
        </authorList>
    </citation>
    <scope>NUCLEOTIDE SEQUENCE</scope>
    <source>
        <strain evidence="1">CBS 109366</strain>
    </source>
</reference>
<protein>
    <submittedName>
        <fullName evidence="1">Uncharacterized protein</fullName>
    </submittedName>
</protein>
<dbReference type="Proteomes" id="UP001140234">
    <property type="component" value="Unassembled WGS sequence"/>
</dbReference>
<dbReference type="EMBL" id="JANBUJ010002437">
    <property type="protein sequence ID" value="KAJ2764209.1"/>
    <property type="molecule type" value="Genomic_DNA"/>
</dbReference>
<keyword evidence="2" id="KW-1185">Reference proteome</keyword>
<accession>A0ACC1JNQ5</accession>
<comment type="caution">
    <text evidence="1">The sequence shown here is derived from an EMBL/GenBank/DDBJ whole genome shotgun (WGS) entry which is preliminary data.</text>
</comment>
<evidence type="ECO:0000313" key="2">
    <source>
        <dbReference type="Proteomes" id="UP001140234"/>
    </source>
</evidence>
<feature type="non-terminal residue" evidence="1">
    <location>
        <position position="435"/>
    </location>
</feature>
<organism evidence="1 2">
    <name type="scientific">Coemansia nantahalensis</name>
    <dbReference type="NCBI Taxonomy" id="2789366"/>
    <lineage>
        <taxon>Eukaryota</taxon>
        <taxon>Fungi</taxon>
        <taxon>Fungi incertae sedis</taxon>
        <taxon>Zoopagomycota</taxon>
        <taxon>Kickxellomycotina</taxon>
        <taxon>Kickxellomycetes</taxon>
        <taxon>Kickxellales</taxon>
        <taxon>Kickxellaceae</taxon>
        <taxon>Coemansia</taxon>
    </lineage>
</organism>
<proteinExistence type="predicted"/>
<sequence length="435" mass="46207">MARVSDSAQSVAREPPGEASRSHTRRGSLWRAKLSFTNTRRPESRQHRHQSFDSNAVDIAAHPRMFPESPLVSLPTAAPATAHPRTSNQRLADTLLEAGVDIAAPHSAAPATSAHQHGLVAGSPDDVGGLAAIDRDFLLTIQRNSALEARRQRRRETRRSTLSYLAATAGGTAPQEWDLAPSEIGQAVAKETVAQAALASTMTAARPALDAVPPVPPLPNHIAAYSPRQTAYTASSPPERPATARARGSQRQVVDSRRHRGSTSAVPLAPHLPPPLDPASSSEQPLGNLGAQLQEYRMGSVPIRPGAEPHPKDPRVGSDGHATRGAERKHNHPEIQQAPAALPSPMPSPGLFSKSAASLGARISFDNGRFKARDSGTSATLPHRHGFSRLFSPSPPNRKSHQPKRPQKLDLDQPPALAEDPSAPLPPTSPAVASL</sequence>
<name>A0ACC1JNQ5_9FUNG</name>